<gene>
    <name evidence="1" type="ORF">F383_31107</name>
</gene>
<evidence type="ECO:0000313" key="2">
    <source>
        <dbReference type="Proteomes" id="UP000032142"/>
    </source>
</evidence>
<protein>
    <submittedName>
        <fullName evidence="1">Uncharacterized protein</fullName>
    </submittedName>
</protein>
<dbReference type="EMBL" id="JRRC01427379">
    <property type="protein sequence ID" value="KHG05285.1"/>
    <property type="molecule type" value="Genomic_DNA"/>
</dbReference>
<accession>A0A0B0MX28</accession>
<dbReference type="AlphaFoldDB" id="A0A0B0MX28"/>
<organism evidence="1 2">
    <name type="scientific">Gossypium arboreum</name>
    <name type="common">Tree cotton</name>
    <name type="synonym">Gossypium nanking</name>
    <dbReference type="NCBI Taxonomy" id="29729"/>
    <lineage>
        <taxon>Eukaryota</taxon>
        <taxon>Viridiplantae</taxon>
        <taxon>Streptophyta</taxon>
        <taxon>Embryophyta</taxon>
        <taxon>Tracheophyta</taxon>
        <taxon>Spermatophyta</taxon>
        <taxon>Magnoliopsida</taxon>
        <taxon>eudicotyledons</taxon>
        <taxon>Gunneridae</taxon>
        <taxon>Pentapetalae</taxon>
        <taxon>rosids</taxon>
        <taxon>malvids</taxon>
        <taxon>Malvales</taxon>
        <taxon>Malvaceae</taxon>
        <taxon>Malvoideae</taxon>
        <taxon>Gossypium</taxon>
    </lineage>
</organism>
<evidence type="ECO:0000313" key="1">
    <source>
        <dbReference type="EMBL" id="KHG05285.1"/>
    </source>
</evidence>
<name>A0A0B0MX28_GOSAR</name>
<reference evidence="2" key="1">
    <citation type="submission" date="2014-09" db="EMBL/GenBank/DDBJ databases">
        <authorList>
            <person name="Mudge J."/>
            <person name="Ramaraj T."/>
            <person name="Lindquist I.E."/>
            <person name="Bharti A.K."/>
            <person name="Sundararajan A."/>
            <person name="Cameron C.T."/>
            <person name="Woodward J.E."/>
            <person name="May G.D."/>
            <person name="Brubaker C."/>
            <person name="Broadhvest J."/>
            <person name="Wilkins T.A."/>
        </authorList>
    </citation>
    <scope>NUCLEOTIDE SEQUENCE</scope>
    <source>
        <strain evidence="2">cv. AKA8401</strain>
    </source>
</reference>
<proteinExistence type="predicted"/>
<sequence>MNCLNYADAIAPHDLLLGALNNKLFMKNYEGTHIKKSQLALKNVEVKNHCCR</sequence>
<comment type="caution">
    <text evidence="1">The sequence shown here is derived from an EMBL/GenBank/DDBJ whole genome shotgun (WGS) entry which is preliminary data.</text>
</comment>
<dbReference type="Proteomes" id="UP000032142">
    <property type="component" value="Unassembled WGS sequence"/>
</dbReference>
<keyword evidence="2" id="KW-1185">Reference proteome</keyword>